<organism evidence="1 2">
    <name type="scientific">Caerostris extrusa</name>
    <name type="common">Bark spider</name>
    <name type="synonym">Caerostris bankana</name>
    <dbReference type="NCBI Taxonomy" id="172846"/>
    <lineage>
        <taxon>Eukaryota</taxon>
        <taxon>Metazoa</taxon>
        <taxon>Ecdysozoa</taxon>
        <taxon>Arthropoda</taxon>
        <taxon>Chelicerata</taxon>
        <taxon>Arachnida</taxon>
        <taxon>Araneae</taxon>
        <taxon>Araneomorphae</taxon>
        <taxon>Entelegynae</taxon>
        <taxon>Araneoidea</taxon>
        <taxon>Araneidae</taxon>
        <taxon>Caerostris</taxon>
    </lineage>
</organism>
<evidence type="ECO:0000313" key="2">
    <source>
        <dbReference type="Proteomes" id="UP001054945"/>
    </source>
</evidence>
<dbReference type="AlphaFoldDB" id="A0AAV4WQ63"/>
<reference evidence="1 2" key="1">
    <citation type="submission" date="2021-06" db="EMBL/GenBank/DDBJ databases">
        <title>Caerostris extrusa draft genome.</title>
        <authorList>
            <person name="Kono N."/>
            <person name="Arakawa K."/>
        </authorList>
    </citation>
    <scope>NUCLEOTIDE SEQUENCE [LARGE SCALE GENOMIC DNA]</scope>
</reference>
<keyword evidence="2" id="KW-1185">Reference proteome</keyword>
<sequence length="101" mass="11493">MSRVKLYLGPDWRTSVKMLISHKIIKLQQTFAIEKPQLINGSDGLASACVHLALVEIDHVRAFGNRATRERGYRNCEPTHHQQTRNISAHGTKEKVVPYVM</sequence>
<dbReference type="EMBL" id="BPLR01016451">
    <property type="protein sequence ID" value="GIY83969.1"/>
    <property type="molecule type" value="Genomic_DNA"/>
</dbReference>
<evidence type="ECO:0000313" key="1">
    <source>
        <dbReference type="EMBL" id="GIY83969.1"/>
    </source>
</evidence>
<dbReference type="Proteomes" id="UP001054945">
    <property type="component" value="Unassembled WGS sequence"/>
</dbReference>
<proteinExistence type="predicted"/>
<protein>
    <submittedName>
        <fullName evidence="1">Uncharacterized protein</fullName>
    </submittedName>
</protein>
<name>A0AAV4WQ63_CAEEX</name>
<gene>
    <name evidence="1" type="ORF">CEXT_569221</name>
</gene>
<comment type="caution">
    <text evidence="1">The sequence shown here is derived from an EMBL/GenBank/DDBJ whole genome shotgun (WGS) entry which is preliminary data.</text>
</comment>
<accession>A0AAV4WQ63</accession>